<feature type="region of interest" description="Disordered" evidence="1">
    <location>
        <begin position="131"/>
        <end position="151"/>
    </location>
</feature>
<feature type="domain" description="Transposase IS4-like" evidence="2">
    <location>
        <begin position="242"/>
        <end position="457"/>
    </location>
</feature>
<reference evidence="4" key="1">
    <citation type="journal article" date="2010" name="Environ. Microbiol.">
        <title>The genome of Syntrophomonas wolfei: new insights into syntrophic metabolism and biohydrogen production.</title>
        <authorList>
            <person name="Sieber J.R."/>
            <person name="Sims D.R."/>
            <person name="Han C."/>
            <person name="Kim E."/>
            <person name="Lykidis A."/>
            <person name="Lapidus A.L."/>
            <person name="McDonnald E."/>
            <person name="Rohlin L."/>
            <person name="Culley D.E."/>
            <person name="Gunsalus R."/>
            <person name="McInerney M.J."/>
        </authorList>
    </citation>
    <scope>NUCLEOTIDE SEQUENCE [LARGE SCALE GENOMIC DNA]</scope>
    <source>
        <strain evidence="4">DSM 2245B / Goettingen</strain>
    </source>
</reference>
<dbReference type="InterPro" id="IPR002559">
    <property type="entry name" value="Transposase_11"/>
</dbReference>
<evidence type="ECO:0000256" key="1">
    <source>
        <dbReference type="SAM" id="MobiDB-lite"/>
    </source>
</evidence>
<dbReference type="Pfam" id="PF01609">
    <property type="entry name" value="DDE_Tnp_1"/>
    <property type="match status" value="1"/>
</dbReference>
<organism evidence="3 4">
    <name type="scientific">Syntrophomonas wolfei subsp. wolfei (strain DSM 2245B / Goettingen)</name>
    <dbReference type="NCBI Taxonomy" id="335541"/>
    <lineage>
        <taxon>Bacteria</taxon>
        <taxon>Bacillati</taxon>
        <taxon>Bacillota</taxon>
        <taxon>Clostridia</taxon>
        <taxon>Eubacteriales</taxon>
        <taxon>Syntrophomonadaceae</taxon>
        <taxon>Syntrophomonas</taxon>
    </lineage>
</organism>
<dbReference type="AlphaFoldDB" id="Q0AWA1"/>
<name>Q0AWA1_SYNWW</name>
<proteinExistence type="predicted"/>
<accession>Q0AWA1</accession>
<dbReference type="STRING" id="335541.Swol_1705"/>
<keyword evidence="4" id="KW-1185">Reference proteome</keyword>
<protein>
    <recommendedName>
        <fullName evidence="2">Transposase IS4-like domain-containing protein</fullName>
    </recommendedName>
</protein>
<sequence>MLGYWRTHDDYQLWLKSKLISLVPEHEAEIRFYGSLVEKVYVLNLDPLKEIVAPMYSLIGRPAHNQPELFRALVVMLHCKTQDPTKFVAVLRSSLVLAAICGFEGQTPGVGTFYDLLARLWLADAPQKAVKVPPSKGRKRPKSGDKLKPKHPGIIKKLVDKALQGRVIEKRPERVLQAILKECAVIPSSKLGLLGNPDNLAISGDGSPVRTGASPRGKKLCQCPAQGIYHCQCERSFTDPTANWGWDSYHEQWFYGHTLYSITSADSFNDLPIYLRFVQGSRHDSVTFVFAWVELLKLYPEFKFSKALLDSAHDVYDIYRLLNANRTQAFIDLNKRNKGHNIYSGPLTVNDNGVPICIANLPMLNWGFNNDRCRIKWRCPHYKDRSKCPKSPECSPSKYGRVVYTKPDWDLRIFTPIPRGSKAWKAIYARRSTVERTFKRILVDYKIENARCRSNKRWFWQATIAALNQHLDAQVALLKPSILSEVGIKTISKAA</sequence>
<gene>
    <name evidence="3" type="ordered locus">Swol_1705</name>
</gene>
<dbReference type="EMBL" id="CP000448">
    <property type="protein sequence ID" value="ABI69003.1"/>
    <property type="molecule type" value="Genomic_DNA"/>
</dbReference>
<dbReference type="KEGG" id="swo:Swol_1705"/>
<dbReference type="eggNOG" id="COG3039">
    <property type="taxonomic scope" value="Bacteria"/>
</dbReference>
<dbReference type="Proteomes" id="UP000001968">
    <property type="component" value="Chromosome"/>
</dbReference>
<dbReference type="HOGENOM" id="CLU_032890_1_0_9"/>
<evidence type="ECO:0000313" key="3">
    <source>
        <dbReference type="EMBL" id="ABI69003.1"/>
    </source>
</evidence>
<evidence type="ECO:0000259" key="2">
    <source>
        <dbReference type="Pfam" id="PF01609"/>
    </source>
</evidence>
<evidence type="ECO:0000313" key="4">
    <source>
        <dbReference type="Proteomes" id="UP000001968"/>
    </source>
</evidence>
<dbReference type="RefSeq" id="WP_011641101.1">
    <property type="nucleotide sequence ID" value="NC_008346.1"/>
</dbReference>